<dbReference type="PANTHER" id="PTHR33221:SF15">
    <property type="entry name" value="HTH-TYPE TRANSCRIPTIONAL REGULATOR YWGB-RELATED"/>
    <property type="match status" value="1"/>
</dbReference>
<protein>
    <submittedName>
        <fullName evidence="1">Putative transcriptional regulator</fullName>
    </submittedName>
</protein>
<dbReference type="Pfam" id="PF02082">
    <property type="entry name" value="Rrf2"/>
    <property type="match status" value="1"/>
</dbReference>
<dbReference type="Proteomes" id="UP000237839">
    <property type="component" value="Unassembled WGS sequence"/>
</dbReference>
<dbReference type="InterPro" id="IPR036388">
    <property type="entry name" value="WH-like_DNA-bd_sf"/>
</dbReference>
<proteinExistence type="predicted"/>
<reference evidence="1 2" key="1">
    <citation type="submission" date="2018-02" db="EMBL/GenBank/DDBJ databases">
        <title>Solimicrobium silvestre gen. nov., sp. nov., isolated from alpine forest soil.</title>
        <authorList>
            <person name="Margesin R."/>
            <person name="Albuquerque L."/>
            <person name="Zhang D.-C."/>
            <person name="Froufe H.J.C."/>
            <person name="Severino R."/>
            <person name="Roxo I."/>
            <person name="Egas C."/>
            <person name="Da Costa M.S."/>
        </authorList>
    </citation>
    <scope>NUCLEOTIDE SEQUENCE [LARGE SCALE GENOMIC DNA]</scope>
    <source>
        <strain evidence="1 2">S20-91</strain>
    </source>
</reference>
<organism evidence="1 2">
    <name type="scientific">Solimicrobium silvestre</name>
    <dbReference type="NCBI Taxonomy" id="2099400"/>
    <lineage>
        <taxon>Bacteria</taxon>
        <taxon>Pseudomonadati</taxon>
        <taxon>Pseudomonadota</taxon>
        <taxon>Betaproteobacteria</taxon>
        <taxon>Burkholderiales</taxon>
        <taxon>Oxalobacteraceae</taxon>
        <taxon>Solimicrobium</taxon>
    </lineage>
</organism>
<name>A0A2S9GX67_9BURK</name>
<evidence type="ECO:0000313" key="1">
    <source>
        <dbReference type="EMBL" id="PRC92301.1"/>
    </source>
</evidence>
<sequence>MPTSTRFAVAIHILSNIAMHPGQAVRSEDIARSVNTNPTVVRRILSTLADVGLTHAQMGQGGGNLLAKPANKITLLDIYQAVEEPQFFALHRSKPNPACYIGHNITPVLEEEFDRITKALEHSLAKTTLADIVKNVETCAGFPFVPKSHGDATKSL</sequence>
<evidence type="ECO:0000313" key="2">
    <source>
        <dbReference type="Proteomes" id="UP000237839"/>
    </source>
</evidence>
<dbReference type="OrthoDB" id="9800506at2"/>
<dbReference type="RefSeq" id="WP_105532709.1">
    <property type="nucleotide sequence ID" value="NZ_PUGF01000014.1"/>
</dbReference>
<keyword evidence="2" id="KW-1185">Reference proteome</keyword>
<dbReference type="InterPro" id="IPR000944">
    <property type="entry name" value="Tscrpt_reg_Rrf2"/>
</dbReference>
<dbReference type="AlphaFoldDB" id="A0A2S9GX67"/>
<dbReference type="EMBL" id="PUGF01000014">
    <property type="protein sequence ID" value="PRC92301.1"/>
    <property type="molecule type" value="Genomic_DNA"/>
</dbReference>
<gene>
    <name evidence="1" type="ORF">S2091_2960</name>
</gene>
<dbReference type="PANTHER" id="PTHR33221">
    <property type="entry name" value="WINGED HELIX-TURN-HELIX TRANSCRIPTIONAL REGULATOR, RRF2 FAMILY"/>
    <property type="match status" value="1"/>
</dbReference>
<dbReference type="SUPFAM" id="SSF46785">
    <property type="entry name" value="Winged helix' DNA-binding domain"/>
    <property type="match status" value="1"/>
</dbReference>
<dbReference type="GO" id="GO:0003700">
    <property type="term" value="F:DNA-binding transcription factor activity"/>
    <property type="evidence" value="ECO:0007669"/>
    <property type="project" value="TreeGrafter"/>
</dbReference>
<comment type="caution">
    <text evidence="1">The sequence shown here is derived from an EMBL/GenBank/DDBJ whole genome shotgun (WGS) entry which is preliminary data.</text>
</comment>
<dbReference type="Gene3D" id="1.10.10.10">
    <property type="entry name" value="Winged helix-like DNA-binding domain superfamily/Winged helix DNA-binding domain"/>
    <property type="match status" value="1"/>
</dbReference>
<dbReference type="PROSITE" id="PS51197">
    <property type="entry name" value="HTH_RRF2_2"/>
    <property type="match status" value="1"/>
</dbReference>
<dbReference type="InterPro" id="IPR036390">
    <property type="entry name" value="WH_DNA-bd_sf"/>
</dbReference>
<dbReference type="GO" id="GO:0005829">
    <property type="term" value="C:cytosol"/>
    <property type="evidence" value="ECO:0007669"/>
    <property type="project" value="TreeGrafter"/>
</dbReference>
<accession>A0A2S9GX67</accession>